<feature type="compositionally biased region" description="Basic and acidic residues" evidence="2">
    <location>
        <begin position="57"/>
        <end position="72"/>
    </location>
</feature>
<feature type="compositionally biased region" description="Basic and acidic residues" evidence="2">
    <location>
        <begin position="98"/>
        <end position="109"/>
    </location>
</feature>
<dbReference type="AlphaFoldDB" id="A0A9P9R7V8"/>
<dbReference type="RefSeq" id="XP_046056339.1">
    <property type="nucleotide sequence ID" value="XM_046197943.1"/>
</dbReference>
<proteinExistence type="predicted"/>
<feature type="coiled-coil region" evidence="1">
    <location>
        <begin position="150"/>
        <end position="212"/>
    </location>
</feature>
<comment type="caution">
    <text evidence="3">The sequence shown here is derived from an EMBL/GenBank/DDBJ whole genome shotgun (WGS) entry which is preliminary data.</text>
</comment>
<reference evidence="3" key="1">
    <citation type="journal article" date="2021" name="Nat. Commun.">
        <title>Genetic determinants of endophytism in the Arabidopsis root mycobiome.</title>
        <authorList>
            <person name="Mesny F."/>
            <person name="Miyauchi S."/>
            <person name="Thiergart T."/>
            <person name="Pickel B."/>
            <person name="Atanasova L."/>
            <person name="Karlsson M."/>
            <person name="Huettel B."/>
            <person name="Barry K.W."/>
            <person name="Haridas S."/>
            <person name="Chen C."/>
            <person name="Bauer D."/>
            <person name="Andreopoulos W."/>
            <person name="Pangilinan J."/>
            <person name="LaButti K."/>
            <person name="Riley R."/>
            <person name="Lipzen A."/>
            <person name="Clum A."/>
            <person name="Drula E."/>
            <person name="Henrissat B."/>
            <person name="Kohler A."/>
            <person name="Grigoriev I.V."/>
            <person name="Martin F.M."/>
            <person name="Hacquard S."/>
        </authorList>
    </citation>
    <scope>NUCLEOTIDE SEQUENCE</scope>
    <source>
        <strain evidence="3">MPI-CAGE-AT-0023</strain>
    </source>
</reference>
<dbReference type="EMBL" id="JAGMUX010000001">
    <property type="protein sequence ID" value="KAH7269571.1"/>
    <property type="molecule type" value="Genomic_DNA"/>
</dbReference>
<keyword evidence="4" id="KW-1185">Reference proteome</keyword>
<feature type="region of interest" description="Disordered" evidence="2">
    <location>
        <begin position="212"/>
        <end position="244"/>
    </location>
</feature>
<keyword evidence="1" id="KW-0175">Coiled coil</keyword>
<feature type="compositionally biased region" description="Basic and acidic residues" evidence="2">
    <location>
        <begin position="212"/>
        <end position="234"/>
    </location>
</feature>
<organism evidence="3 4">
    <name type="scientific">Fusarium redolens</name>
    <dbReference type="NCBI Taxonomy" id="48865"/>
    <lineage>
        <taxon>Eukaryota</taxon>
        <taxon>Fungi</taxon>
        <taxon>Dikarya</taxon>
        <taxon>Ascomycota</taxon>
        <taxon>Pezizomycotina</taxon>
        <taxon>Sordariomycetes</taxon>
        <taxon>Hypocreomycetidae</taxon>
        <taxon>Hypocreales</taxon>
        <taxon>Nectriaceae</taxon>
        <taxon>Fusarium</taxon>
        <taxon>Fusarium redolens species complex</taxon>
    </lineage>
</organism>
<evidence type="ECO:0000313" key="4">
    <source>
        <dbReference type="Proteomes" id="UP000720189"/>
    </source>
</evidence>
<dbReference type="Proteomes" id="UP000720189">
    <property type="component" value="Unassembled WGS sequence"/>
</dbReference>
<evidence type="ECO:0000256" key="2">
    <source>
        <dbReference type="SAM" id="MobiDB-lite"/>
    </source>
</evidence>
<gene>
    <name evidence="3" type="ORF">BKA55DRAFT_669496</name>
</gene>
<evidence type="ECO:0000313" key="3">
    <source>
        <dbReference type="EMBL" id="KAH7269571.1"/>
    </source>
</evidence>
<name>A0A9P9R7V8_FUSRE</name>
<evidence type="ECO:0000256" key="1">
    <source>
        <dbReference type="SAM" id="Coils"/>
    </source>
</evidence>
<sequence>MWIVVLAIWPKNSSVSQIAEEMSKLWGAKFPKTKPIFPANMTDNDIAAKWEGLVPKLMDKERENDDNKHDEESKDSDDDDDKKKKKDEGSDTDSGTDLEDRKRKQKVLEDAEEATMPKKKKKKLEKRALKILSRGILLSPTMRMALAIRKQNMKAVISNQQETIKAYKHNAKQHQIVVQKRDLECKELSSENRQFEKENEKKTEIIKRLKLEFKRQDETNASHKSKDKDNKSKLGDAGTQEQLL</sequence>
<protein>
    <submittedName>
        <fullName evidence="3">Uncharacterized protein</fullName>
    </submittedName>
</protein>
<accession>A0A9P9R7V8</accession>
<feature type="region of interest" description="Disordered" evidence="2">
    <location>
        <begin position="57"/>
        <end position="124"/>
    </location>
</feature>
<dbReference type="GeneID" id="70227897"/>